<name>A0AAV1Q0W5_SCOSC</name>
<protein>
    <submittedName>
        <fullName evidence="1">Uncharacterized protein</fullName>
    </submittedName>
</protein>
<organism evidence="1 2">
    <name type="scientific">Scomber scombrus</name>
    <name type="common">Atlantic mackerel</name>
    <name type="synonym">Scomber vernalis</name>
    <dbReference type="NCBI Taxonomy" id="13677"/>
    <lineage>
        <taxon>Eukaryota</taxon>
        <taxon>Metazoa</taxon>
        <taxon>Chordata</taxon>
        <taxon>Craniata</taxon>
        <taxon>Vertebrata</taxon>
        <taxon>Euteleostomi</taxon>
        <taxon>Actinopterygii</taxon>
        <taxon>Neopterygii</taxon>
        <taxon>Teleostei</taxon>
        <taxon>Neoteleostei</taxon>
        <taxon>Acanthomorphata</taxon>
        <taxon>Pelagiaria</taxon>
        <taxon>Scombriformes</taxon>
        <taxon>Scombridae</taxon>
        <taxon>Scomber</taxon>
    </lineage>
</organism>
<accession>A0AAV1Q0W5</accession>
<evidence type="ECO:0000313" key="2">
    <source>
        <dbReference type="Proteomes" id="UP001314229"/>
    </source>
</evidence>
<sequence length="103" mass="10811">MALPAPMPAPAPVYSSKLCDASTLQVPPPKLCQVLNNQRLLGAAFGTFLEKLRSVLYCQDIEPPPEHPSWYGNVSLLAGRKADAGTGAAACHAGISARLSAPR</sequence>
<dbReference type="EMBL" id="CAWUFR010000420">
    <property type="protein sequence ID" value="CAK6977636.1"/>
    <property type="molecule type" value="Genomic_DNA"/>
</dbReference>
<keyword evidence="2" id="KW-1185">Reference proteome</keyword>
<dbReference type="Proteomes" id="UP001314229">
    <property type="component" value="Unassembled WGS sequence"/>
</dbReference>
<proteinExistence type="predicted"/>
<dbReference type="AlphaFoldDB" id="A0AAV1Q0W5"/>
<evidence type="ECO:0000313" key="1">
    <source>
        <dbReference type="EMBL" id="CAK6977636.1"/>
    </source>
</evidence>
<reference evidence="1 2" key="1">
    <citation type="submission" date="2024-01" db="EMBL/GenBank/DDBJ databases">
        <authorList>
            <person name="Alioto T."/>
            <person name="Alioto T."/>
            <person name="Gomez Garrido J."/>
        </authorList>
    </citation>
    <scope>NUCLEOTIDE SEQUENCE [LARGE SCALE GENOMIC DNA]</scope>
</reference>
<gene>
    <name evidence="1" type="ORF">FSCOSCO3_A010910</name>
</gene>
<comment type="caution">
    <text evidence="1">The sequence shown here is derived from an EMBL/GenBank/DDBJ whole genome shotgun (WGS) entry which is preliminary data.</text>
</comment>